<dbReference type="AlphaFoldDB" id="A0A1H3DXB0"/>
<evidence type="ECO:0008006" key="4">
    <source>
        <dbReference type="Google" id="ProtNLM"/>
    </source>
</evidence>
<dbReference type="Proteomes" id="UP000199595">
    <property type="component" value="Unassembled WGS sequence"/>
</dbReference>
<feature type="transmembrane region" description="Helical" evidence="1">
    <location>
        <begin position="6"/>
        <end position="27"/>
    </location>
</feature>
<feature type="transmembrane region" description="Helical" evidence="1">
    <location>
        <begin position="78"/>
        <end position="95"/>
    </location>
</feature>
<evidence type="ECO:0000256" key="1">
    <source>
        <dbReference type="SAM" id="Phobius"/>
    </source>
</evidence>
<dbReference type="EMBL" id="FNNJ01000008">
    <property type="protein sequence ID" value="SDX71076.1"/>
    <property type="molecule type" value="Genomic_DNA"/>
</dbReference>
<gene>
    <name evidence="2" type="ORF">SAMN05444411_108104</name>
</gene>
<feature type="transmembrane region" description="Helical" evidence="1">
    <location>
        <begin position="152"/>
        <end position="171"/>
    </location>
</feature>
<sequence length="202" mass="23242">MKFSKFISYFFHPINFPIIGALIYFLFIPKHIFKVQEHTILTVIFIGSYVFPIVLLFMLKSLKMITNFQIATIEERKFPTTLFFGICAIIGNWLFKTTVVDLLALFYFGYGLAIALTYILLHIEIKSSLHSIGISGLIGFLMYFSYSFKINLILIFIVLFILSGFIISSRLTLKAHTVKEVTIGYFLGFISQAIVFGIYYIM</sequence>
<keyword evidence="1" id="KW-0812">Transmembrane</keyword>
<name>A0A1H3DXB0_9FLAO</name>
<feature type="transmembrane region" description="Helical" evidence="1">
    <location>
        <begin position="39"/>
        <end position="58"/>
    </location>
</feature>
<protein>
    <recommendedName>
        <fullName evidence="4">PAP2 superfamily protein</fullName>
    </recommendedName>
</protein>
<dbReference type="STRING" id="762486.SAMN05444411_108104"/>
<feature type="transmembrane region" description="Helical" evidence="1">
    <location>
        <begin position="102"/>
        <end position="121"/>
    </location>
</feature>
<reference evidence="3" key="1">
    <citation type="submission" date="2016-10" db="EMBL/GenBank/DDBJ databases">
        <authorList>
            <person name="Varghese N."/>
            <person name="Submissions S."/>
        </authorList>
    </citation>
    <scope>NUCLEOTIDE SEQUENCE [LARGE SCALE GENOMIC DNA]</scope>
    <source>
        <strain evidence="3">DSM 24956</strain>
    </source>
</reference>
<keyword evidence="1" id="KW-0472">Membrane</keyword>
<proteinExistence type="predicted"/>
<keyword evidence="3" id="KW-1185">Reference proteome</keyword>
<feature type="transmembrane region" description="Helical" evidence="1">
    <location>
        <begin position="127"/>
        <end position="145"/>
    </location>
</feature>
<keyword evidence="1" id="KW-1133">Transmembrane helix</keyword>
<accession>A0A1H3DXB0</accession>
<evidence type="ECO:0000313" key="3">
    <source>
        <dbReference type="Proteomes" id="UP000199595"/>
    </source>
</evidence>
<feature type="transmembrane region" description="Helical" evidence="1">
    <location>
        <begin position="183"/>
        <end position="201"/>
    </location>
</feature>
<organism evidence="2 3">
    <name type="scientific">Lutibacter oricola</name>
    <dbReference type="NCBI Taxonomy" id="762486"/>
    <lineage>
        <taxon>Bacteria</taxon>
        <taxon>Pseudomonadati</taxon>
        <taxon>Bacteroidota</taxon>
        <taxon>Flavobacteriia</taxon>
        <taxon>Flavobacteriales</taxon>
        <taxon>Flavobacteriaceae</taxon>
        <taxon>Lutibacter</taxon>
    </lineage>
</organism>
<evidence type="ECO:0000313" key="2">
    <source>
        <dbReference type="EMBL" id="SDX71076.1"/>
    </source>
</evidence>